<comment type="caution">
    <text evidence="5">The sequence shown here is derived from an EMBL/GenBank/DDBJ whole genome shotgun (WGS) entry which is preliminary data.</text>
</comment>
<dbReference type="InterPro" id="IPR003822">
    <property type="entry name" value="PAH"/>
</dbReference>
<dbReference type="InterPro" id="IPR039774">
    <property type="entry name" value="Sin3-like"/>
</dbReference>
<feature type="region of interest" description="Disordered" evidence="4">
    <location>
        <begin position="1"/>
        <end position="42"/>
    </location>
</feature>
<dbReference type="OrthoDB" id="10265969at2759"/>
<reference evidence="5" key="1">
    <citation type="submission" date="2019-07" db="EMBL/GenBank/DDBJ databases">
        <authorList>
            <person name="Palmer J.M."/>
        </authorList>
    </citation>
    <scope>NUCLEOTIDE SEQUENCE</scope>
    <source>
        <strain evidence="5">PC9</strain>
    </source>
</reference>
<dbReference type="GeneID" id="59381548"/>
<evidence type="ECO:0000256" key="3">
    <source>
        <dbReference type="PROSITE-ProRule" id="PRU00810"/>
    </source>
</evidence>
<gene>
    <name evidence="5" type="primary">SIN3_2</name>
    <name evidence="5" type="ORF">PC9H_011730</name>
</gene>
<keyword evidence="6" id="KW-1185">Reference proteome</keyword>
<feature type="compositionally biased region" description="Polar residues" evidence="4">
    <location>
        <begin position="1"/>
        <end position="13"/>
    </location>
</feature>
<keyword evidence="2 3" id="KW-0539">Nucleus</keyword>
<organism evidence="5 6">
    <name type="scientific">Pleurotus ostreatus</name>
    <name type="common">Oyster mushroom</name>
    <name type="synonym">White-rot fungus</name>
    <dbReference type="NCBI Taxonomy" id="5322"/>
    <lineage>
        <taxon>Eukaryota</taxon>
        <taxon>Fungi</taxon>
        <taxon>Dikarya</taxon>
        <taxon>Basidiomycota</taxon>
        <taxon>Agaricomycotina</taxon>
        <taxon>Agaricomycetes</taxon>
        <taxon>Agaricomycetidae</taxon>
        <taxon>Agaricales</taxon>
        <taxon>Pleurotineae</taxon>
        <taxon>Pleurotaceae</taxon>
        <taxon>Pleurotus</taxon>
    </lineage>
</organism>
<dbReference type="EMBL" id="JACETU010000009">
    <property type="protein sequence ID" value="KAF7421210.1"/>
    <property type="molecule type" value="Genomic_DNA"/>
</dbReference>
<accession>A0A8H7DLR5</accession>
<dbReference type="GO" id="GO:0000122">
    <property type="term" value="P:negative regulation of transcription by RNA polymerase II"/>
    <property type="evidence" value="ECO:0007669"/>
    <property type="project" value="TreeGrafter"/>
</dbReference>
<feature type="compositionally biased region" description="Polar residues" evidence="4">
    <location>
        <begin position="20"/>
        <end position="31"/>
    </location>
</feature>
<dbReference type="PANTHER" id="PTHR12346:SF58">
    <property type="entry name" value="PAIRED AMPHIPATHIC HELIX PROTEIN PST2"/>
    <property type="match status" value="1"/>
</dbReference>
<proteinExistence type="predicted"/>
<dbReference type="PANTHER" id="PTHR12346">
    <property type="entry name" value="SIN3B-RELATED"/>
    <property type="match status" value="1"/>
</dbReference>
<dbReference type="VEuPathDB" id="FungiDB:PC9H_011730"/>
<evidence type="ECO:0000256" key="4">
    <source>
        <dbReference type="SAM" id="MobiDB-lite"/>
    </source>
</evidence>
<sequence>MTSPSTQDATNAPAQVPTIPGSQPPNDSVNTGGPAAPGSAVDASSMDVSGALAYLDSVRDQYRDRAAVYDEFLEIMKEYKQGRVDRLDVVRRISRLFLESPYHIERFSAFLPPALQLEISSADPDHPVINLNTRNPGGTLETLPIALSDEETARLATALRGQPSIVSHQAAQQQGPEFMDAITFLDKVRARYGREDNSLYRSFLDLMQKQQKGEITLDEMTLEVEVLFRNAPDLWNDFQAFLPTLRANAILATV</sequence>
<evidence type="ECO:0000256" key="1">
    <source>
        <dbReference type="ARBA" id="ARBA00004123"/>
    </source>
</evidence>
<dbReference type="RefSeq" id="XP_036627068.1">
    <property type="nucleotide sequence ID" value="XM_036781213.1"/>
</dbReference>
<dbReference type="GO" id="GO:0003714">
    <property type="term" value="F:transcription corepressor activity"/>
    <property type="evidence" value="ECO:0007669"/>
    <property type="project" value="InterPro"/>
</dbReference>
<dbReference type="Proteomes" id="UP000623687">
    <property type="component" value="Unassembled WGS sequence"/>
</dbReference>
<dbReference type="Gene3D" id="1.20.1160.11">
    <property type="entry name" value="Paired amphipathic helix"/>
    <property type="match status" value="2"/>
</dbReference>
<protein>
    <submittedName>
        <fullName evidence="5">Transcriptional regulatory protein sin3</fullName>
    </submittedName>
</protein>
<dbReference type="GO" id="GO:0070822">
    <property type="term" value="C:Sin3-type complex"/>
    <property type="evidence" value="ECO:0007669"/>
    <property type="project" value="TreeGrafter"/>
</dbReference>
<evidence type="ECO:0000313" key="5">
    <source>
        <dbReference type="EMBL" id="KAF7421210.1"/>
    </source>
</evidence>
<dbReference type="PROSITE" id="PS51477">
    <property type="entry name" value="PAH"/>
    <property type="match status" value="2"/>
</dbReference>
<dbReference type="InterPro" id="IPR036600">
    <property type="entry name" value="PAH_sf"/>
</dbReference>
<name>A0A8H7DLR5_PLEOS</name>
<dbReference type="SUPFAM" id="SSF47762">
    <property type="entry name" value="PAH2 domain"/>
    <property type="match status" value="2"/>
</dbReference>
<evidence type="ECO:0000313" key="6">
    <source>
        <dbReference type="Proteomes" id="UP000623687"/>
    </source>
</evidence>
<evidence type="ECO:0000256" key="2">
    <source>
        <dbReference type="ARBA" id="ARBA00023242"/>
    </source>
</evidence>
<comment type="subcellular location">
    <subcellularLocation>
        <location evidence="1 3">Nucleus</location>
    </subcellularLocation>
</comment>
<dbReference type="AlphaFoldDB" id="A0A8H7DLR5"/>
<dbReference type="Pfam" id="PF02671">
    <property type="entry name" value="PAH"/>
    <property type="match status" value="2"/>
</dbReference>